<dbReference type="Proteomes" id="UP000682733">
    <property type="component" value="Unassembled WGS sequence"/>
</dbReference>
<protein>
    <recommendedName>
        <fullName evidence="1">DDE-1 domain-containing protein</fullName>
    </recommendedName>
</protein>
<reference evidence="3" key="1">
    <citation type="submission" date="2021-02" db="EMBL/GenBank/DDBJ databases">
        <authorList>
            <person name="Nowell W R."/>
        </authorList>
    </citation>
    <scope>NUCLEOTIDE SEQUENCE</scope>
</reference>
<feature type="non-terminal residue" evidence="3">
    <location>
        <position position="1"/>
    </location>
</feature>
<evidence type="ECO:0000313" key="4">
    <source>
        <dbReference type="Proteomes" id="UP000682733"/>
    </source>
</evidence>
<gene>
    <name evidence="2" type="ORF">OVA965_LOCUS41417</name>
    <name evidence="3" type="ORF">TMI583_LOCUS43061</name>
</gene>
<evidence type="ECO:0000313" key="3">
    <source>
        <dbReference type="EMBL" id="CAF4391462.1"/>
    </source>
</evidence>
<evidence type="ECO:0000259" key="1">
    <source>
        <dbReference type="Pfam" id="PF03184"/>
    </source>
</evidence>
<dbReference type="AlphaFoldDB" id="A0A8S2VG43"/>
<accession>A0A8S2VG43</accession>
<organism evidence="3 4">
    <name type="scientific">Didymodactylos carnosus</name>
    <dbReference type="NCBI Taxonomy" id="1234261"/>
    <lineage>
        <taxon>Eukaryota</taxon>
        <taxon>Metazoa</taxon>
        <taxon>Spiralia</taxon>
        <taxon>Gnathifera</taxon>
        <taxon>Rotifera</taxon>
        <taxon>Eurotatoria</taxon>
        <taxon>Bdelloidea</taxon>
        <taxon>Philodinida</taxon>
        <taxon>Philodinidae</taxon>
        <taxon>Didymodactylos</taxon>
    </lineage>
</organism>
<dbReference type="EMBL" id="CAJOBA010070953">
    <property type="protein sequence ID" value="CAF4391462.1"/>
    <property type="molecule type" value="Genomic_DNA"/>
</dbReference>
<dbReference type="InterPro" id="IPR004875">
    <property type="entry name" value="DDE_SF_endonuclease_dom"/>
</dbReference>
<proteinExistence type="predicted"/>
<dbReference type="Proteomes" id="UP000677228">
    <property type="component" value="Unassembled WGS sequence"/>
</dbReference>
<feature type="domain" description="DDE-1" evidence="1">
    <location>
        <begin position="113"/>
        <end position="236"/>
    </location>
</feature>
<dbReference type="GO" id="GO:0003676">
    <property type="term" value="F:nucleic acid binding"/>
    <property type="evidence" value="ECO:0007669"/>
    <property type="project" value="InterPro"/>
</dbReference>
<sequence>QGDRICDELKTKHPSTKWFTRFLKRHRLSLQKPVRRQKISLPEAHASIEKFHLFLRRCSRCGPKRGWMGCFLESDVCNMDESLLNLRGDQSKLCINDINTKNEIEGHLDNKRFATVILCVFPEGNHRVGPVLLFRGTGMAAAKEEKHYARDVKVFFTPKSVINIPTMDKYMTWWLKKIQDGNRKLFITDSCTSHLTDDLKKRMRDEGVSRTIIPKGCTQYIQLLDTHVFSAFKNHYYDCAEEFLELNGPRLKLKLSAS</sequence>
<evidence type="ECO:0000313" key="2">
    <source>
        <dbReference type="EMBL" id="CAF1588540.1"/>
    </source>
</evidence>
<comment type="caution">
    <text evidence="3">The sequence shown here is derived from an EMBL/GenBank/DDBJ whole genome shotgun (WGS) entry which is preliminary data.</text>
</comment>
<dbReference type="Pfam" id="PF03184">
    <property type="entry name" value="DDE_1"/>
    <property type="match status" value="1"/>
</dbReference>
<dbReference type="EMBL" id="CAJNOK010047615">
    <property type="protein sequence ID" value="CAF1588540.1"/>
    <property type="molecule type" value="Genomic_DNA"/>
</dbReference>
<name>A0A8S2VG43_9BILA</name>